<dbReference type="OrthoDB" id="9794514at2"/>
<dbReference type="InterPro" id="IPR052344">
    <property type="entry name" value="Transposase-related"/>
</dbReference>
<dbReference type="PANTHER" id="PTHR33678">
    <property type="entry name" value="BLL1576 PROTEIN"/>
    <property type="match status" value="1"/>
</dbReference>
<reference evidence="3" key="1">
    <citation type="submission" date="2016-10" db="EMBL/GenBank/DDBJ databases">
        <authorList>
            <person name="Varghese N."/>
            <person name="Submissions S."/>
        </authorList>
    </citation>
    <scope>NUCLEOTIDE SEQUENCE [LARGE SCALE GENOMIC DNA]</scope>
    <source>
        <strain evidence="3">Nm71</strain>
    </source>
</reference>
<organism evidence="2 3">
    <name type="scientific">Nitrosomonas marina</name>
    <dbReference type="NCBI Taxonomy" id="917"/>
    <lineage>
        <taxon>Bacteria</taxon>
        <taxon>Pseudomonadati</taxon>
        <taxon>Pseudomonadota</taxon>
        <taxon>Betaproteobacteria</taxon>
        <taxon>Nitrosomonadales</taxon>
        <taxon>Nitrosomonadaceae</taxon>
        <taxon>Nitrosomonas</taxon>
    </lineage>
</organism>
<evidence type="ECO:0000259" key="1">
    <source>
        <dbReference type="Pfam" id="PF03050"/>
    </source>
</evidence>
<protein>
    <submittedName>
        <fullName evidence="2">Transposase IS66 family protein</fullName>
    </submittedName>
</protein>
<sequence length="120" mass="14126">MKINITKKEYRLLLDILYPEVTQAFQKRFLKYREKLFVFIDIEGIPWNNNAAERALRHLAVQRKISGSFGKESTPDYLRLLSVTQTCRFQNKSLLQFLLSGEKDIDKFKGGKGLMGWRMH</sequence>
<dbReference type="RefSeq" id="WP_090662164.1">
    <property type="nucleotide sequence ID" value="NZ_FOIA01000069.1"/>
</dbReference>
<dbReference type="InterPro" id="IPR004291">
    <property type="entry name" value="Transposase_IS66_central"/>
</dbReference>
<feature type="domain" description="Transposase IS66 central" evidence="1">
    <location>
        <begin position="21"/>
        <end position="72"/>
    </location>
</feature>
<evidence type="ECO:0000313" key="3">
    <source>
        <dbReference type="Proteomes" id="UP000199345"/>
    </source>
</evidence>
<keyword evidence="3" id="KW-1185">Reference proteome</keyword>
<dbReference type="AlphaFoldDB" id="A0A1I0GFF4"/>
<proteinExistence type="predicted"/>
<dbReference type="PANTHER" id="PTHR33678:SF2">
    <property type="match status" value="1"/>
</dbReference>
<accession>A0A1I0GFF4</accession>
<evidence type="ECO:0000313" key="2">
    <source>
        <dbReference type="EMBL" id="SET69556.1"/>
    </source>
</evidence>
<dbReference type="EMBL" id="FOIA01000069">
    <property type="protein sequence ID" value="SET69556.1"/>
    <property type="molecule type" value="Genomic_DNA"/>
</dbReference>
<gene>
    <name evidence="2" type="ORF">SAMN05216326_1692</name>
</gene>
<name>A0A1I0GFF4_9PROT</name>
<dbReference type="Proteomes" id="UP000199345">
    <property type="component" value="Unassembled WGS sequence"/>
</dbReference>
<dbReference type="Pfam" id="PF03050">
    <property type="entry name" value="DDE_Tnp_IS66"/>
    <property type="match status" value="1"/>
</dbReference>